<evidence type="ECO:0000256" key="7">
    <source>
        <dbReference type="ARBA" id="ARBA00023136"/>
    </source>
</evidence>
<accession>A0A4Y2XB69</accession>
<sequence length="140" mass="15976">MHETIFFFITVFNKSLPFLHLILFIETRLCRPSQFRCVTGLCIDRAKYCDGLPDCPDRSDELDCRACQAGGYVCANGQCIERYQRCDGTFDCSDYSDESDCALSLAAFNTVMFRLTSKYDTLFSQVEGHSCTKQVSIRRL</sequence>
<evidence type="ECO:0000256" key="4">
    <source>
        <dbReference type="ARBA" id="ARBA00022729"/>
    </source>
</evidence>
<keyword evidence="8 10" id="KW-1015">Disulfide bond</keyword>
<evidence type="ECO:0000256" key="2">
    <source>
        <dbReference type="ARBA" id="ARBA00004308"/>
    </source>
</evidence>
<evidence type="ECO:0000313" key="11">
    <source>
        <dbReference type="EMBL" id="GBO46871.1"/>
    </source>
</evidence>
<dbReference type="PROSITE" id="PS50068">
    <property type="entry name" value="LDLRA_2"/>
    <property type="match status" value="2"/>
</dbReference>
<gene>
    <name evidence="11" type="ORF">AVEN_210407_1</name>
</gene>
<feature type="disulfide bond" evidence="10">
    <location>
        <begin position="86"/>
        <end position="101"/>
    </location>
</feature>
<proteinExistence type="predicted"/>
<keyword evidence="7" id="KW-0472">Membrane</keyword>
<dbReference type="GO" id="GO:0005886">
    <property type="term" value="C:plasma membrane"/>
    <property type="evidence" value="ECO:0007669"/>
    <property type="project" value="TreeGrafter"/>
</dbReference>
<dbReference type="PROSITE" id="PS01209">
    <property type="entry name" value="LDLRA_1"/>
    <property type="match status" value="1"/>
</dbReference>
<keyword evidence="4" id="KW-0732">Signal</keyword>
<dbReference type="InterPro" id="IPR036055">
    <property type="entry name" value="LDL_receptor-like_sf"/>
</dbReference>
<dbReference type="SMART" id="SM00192">
    <property type="entry name" value="LDLa"/>
    <property type="match status" value="2"/>
</dbReference>
<evidence type="ECO:0000256" key="1">
    <source>
        <dbReference type="ARBA" id="ARBA00004167"/>
    </source>
</evidence>
<evidence type="ECO:0000313" key="12">
    <source>
        <dbReference type="Proteomes" id="UP000499080"/>
    </source>
</evidence>
<feature type="disulfide bond" evidence="10">
    <location>
        <begin position="67"/>
        <end position="79"/>
    </location>
</feature>
<keyword evidence="9" id="KW-0325">Glycoprotein</keyword>
<dbReference type="AlphaFoldDB" id="A0A4Y2XB69"/>
<keyword evidence="5" id="KW-0677">Repeat</keyword>
<dbReference type="Pfam" id="PF00057">
    <property type="entry name" value="Ldl_recept_a"/>
    <property type="match status" value="2"/>
</dbReference>
<dbReference type="InterPro" id="IPR050685">
    <property type="entry name" value="LDLR"/>
</dbReference>
<dbReference type="GO" id="GO:0012505">
    <property type="term" value="C:endomembrane system"/>
    <property type="evidence" value="ECO:0007669"/>
    <property type="project" value="UniProtKB-SubCell"/>
</dbReference>
<evidence type="ECO:0000256" key="6">
    <source>
        <dbReference type="ARBA" id="ARBA00022989"/>
    </source>
</evidence>
<comment type="subcellular location">
    <subcellularLocation>
        <location evidence="2">Endomembrane system</location>
    </subcellularLocation>
    <subcellularLocation>
        <location evidence="1">Membrane</location>
        <topology evidence="1">Single-pass membrane protein</topology>
    </subcellularLocation>
</comment>
<dbReference type="PANTHER" id="PTHR24270">
    <property type="entry name" value="LOW-DENSITY LIPOPROTEIN RECEPTOR-RELATED"/>
    <property type="match status" value="1"/>
</dbReference>
<dbReference type="GO" id="GO:0016192">
    <property type="term" value="P:vesicle-mediated transport"/>
    <property type="evidence" value="ECO:0007669"/>
    <property type="project" value="UniProtKB-ARBA"/>
</dbReference>
<dbReference type="Proteomes" id="UP000499080">
    <property type="component" value="Unassembled WGS sequence"/>
</dbReference>
<evidence type="ECO:0000256" key="9">
    <source>
        <dbReference type="ARBA" id="ARBA00023180"/>
    </source>
</evidence>
<evidence type="ECO:0000256" key="10">
    <source>
        <dbReference type="PROSITE-ProRule" id="PRU00124"/>
    </source>
</evidence>
<dbReference type="PRINTS" id="PR00261">
    <property type="entry name" value="LDLRECEPTOR"/>
</dbReference>
<dbReference type="InterPro" id="IPR023415">
    <property type="entry name" value="LDLR_class-A_CS"/>
</dbReference>
<dbReference type="OrthoDB" id="6413415at2759"/>
<organism evidence="11 12">
    <name type="scientific">Araneus ventricosus</name>
    <name type="common">Orbweaver spider</name>
    <name type="synonym">Epeira ventricosa</name>
    <dbReference type="NCBI Taxonomy" id="182803"/>
    <lineage>
        <taxon>Eukaryota</taxon>
        <taxon>Metazoa</taxon>
        <taxon>Ecdysozoa</taxon>
        <taxon>Arthropoda</taxon>
        <taxon>Chelicerata</taxon>
        <taxon>Arachnida</taxon>
        <taxon>Araneae</taxon>
        <taxon>Araneomorphae</taxon>
        <taxon>Entelegynae</taxon>
        <taxon>Araneoidea</taxon>
        <taxon>Araneidae</taxon>
        <taxon>Araneus</taxon>
    </lineage>
</organism>
<dbReference type="CDD" id="cd00112">
    <property type="entry name" value="LDLa"/>
    <property type="match status" value="2"/>
</dbReference>
<dbReference type="EMBL" id="BGPR01074824">
    <property type="protein sequence ID" value="GBO46871.1"/>
    <property type="molecule type" value="Genomic_DNA"/>
</dbReference>
<comment type="caution">
    <text evidence="11">The sequence shown here is derived from an EMBL/GenBank/DDBJ whole genome shotgun (WGS) entry which is preliminary data.</text>
</comment>
<protein>
    <submittedName>
        <fullName evidence="11">Uncharacterized protein</fullName>
    </submittedName>
</protein>
<keyword evidence="12" id="KW-1185">Reference proteome</keyword>
<dbReference type="FunFam" id="4.10.400.10:FF:000034">
    <property type="entry name" value="Low-density lipoprotein receptor-related protein 2"/>
    <property type="match status" value="2"/>
</dbReference>
<keyword evidence="3" id="KW-0812">Transmembrane</keyword>
<evidence type="ECO:0000256" key="5">
    <source>
        <dbReference type="ARBA" id="ARBA00022737"/>
    </source>
</evidence>
<feature type="disulfide bond" evidence="10">
    <location>
        <begin position="49"/>
        <end position="64"/>
    </location>
</feature>
<feature type="disulfide bond" evidence="10">
    <location>
        <begin position="30"/>
        <end position="42"/>
    </location>
</feature>
<keyword evidence="6" id="KW-1133">Transmembrane helix</keyword>
<reference evidence="11 12" key="1">
    <citation type="journal article" date="2019" name="Sci. Rep.">
        <title>Orb-weaving spider Araneus ventricosus genome elucidates the spidroin gene catalogue.</title>
        <authorList>
            <person name="Kono N."/>
            <person name="Nakamura H."/>
            <person name="Ohtoshi R."/>
            <person name="Moran D.A.P."/>
            <person name="Shinohara A."/>
            <person name="Yoshida Y."/>
            <person name="Fujiwara M."/>
            <person name="Mori M."/>
            <person name="Tomita M."/>
            <person name="Arakawa K."/>
        </authorList>
    </citation>
    <scope>NUCLEOTIDE SEQUENCE [LARGE SCALE GENOMIC DNA]</scope>
</reference>
<evidence type="ECO:0000256" key="8">
    <source>
        <dbReference type="ARBA" id="ARBA00023157"/>
    </source>
</evidence>
<dbReference type="InterPro" id="IPR002172">
    <property type="entry name" value="LDrepeatLR_classA_rpt"/>
</dbReference>
<dbReference type="Gene3D" id="4.10.400.10">
    <property type="entry name" value="Low-density Lipoprotein Receptor"/>
    <property type="match status" value="2"/>
</dbReference>
<dbReference type="SUPFAM" id="SSF57424">
    <property type="entry name" value="LDL receptor-like module"/>
    <property type="match status" value="2"/>
</dbReference>
<feature type="disulfide bond" evidence="10">
    <location>
        <begin position="74"/>
        <end position="92"/>
    </location>
</feature>
<feature type="disulfide bond" evidence="10">
    <location>
        <begin position="37"/>
        <end position="55"/>
    </location>
</feature>
<name>A0A4Y2XB69_ARAVE</name>
<evidence type="ECO:0000256" key="3">
    <source>
        <dbReference type="ARBA" id="ARBA00022692"/>
    </source>
</evidence>